<comment type="cofactor">
    <cofactor evidence="1">
        <name>(6R)-5,10-methylene-5,6,7,8-tetrahydrofolate</name>
        <dbReference type="ChEBI" id="CHEBI:15636"/>
    </cofactor>
</comment>
<evidence type="ECO:0000256" key="5">
    <source>
        <dbReference type="ARBA" id="ARBA00022991"/>
    </source>
</evidence>
<gene>
    <name evidence="9" type="ORF">V5F32_02710</name>
</gene>
<dbReference type="PANTHER" id="PTHR11455:SF9">
    <property type="entry name" value="CRYPTOCHROME CIRCADIAN CLOCK 5 ISOFORM X1"/>
    <property type="match status" value="1"/>
</dbReference>
<evidence type="ECO:0000256" key="1">
    <source>
        <dbReference type="ARBA" id="ARBA00001932"/>
    </source>
</evidence>
<keyword evidence="4 6" id="KW-0274">FAD</keyword>
<dbReference type="InterPro" id="IPR036134">
    <property type="entry name" value="Crypto/Photolyase_FAD-like_sf"/>
</dbReference>
<dbReference type="PROSITE" id="PS00691">
    <property type="entry name" value="DNA_PHOTOLYASES_1_2"/>
    <property type="match status" value="1"/>
</dbReference>
<feature type="domain" description="Photolyase/cryptochrome alpha/beta" evidence="8">
    <location>
        <begin position="24"/>
        <end position="153"/>
    </location>
</feature>
<keyword evidence="9" id="KW-0456">Lyase</keyword>
<dbReference type="PANTHER" id="PTHR11455">
    <property type="entry name" value="CRYPTOCHROME"/>
    <property type="match status" value="1"/>
</dbReference>
<evidence type="ECO:0000256" key="3">
    <source>
        <dbReference type="ARBA" id="ARBA00022630"/>
    </source>
</evidence>
<dbReference type="Gene3D" id="1.25.40.80">
    <property type="match status" value="1"/>
</dbReference>
<name>A0ABW6ZQR4_9HYPH</name>
<dbReference type="PRINTS" id="PR00147">
    <property type="entry name" value="DNAPHOTLYASE"/>
</dbReference>
<dbReference type="InterPro" id="IPR014729">
    <property type="entry name" value="Rossmann-like_a/b/a_fold"/>
</dbReference>
<dbReference type="RefSeq" id="WP_393991097.1">
    <property type="nucleotide sequence ID" value="NZ_JBAFVH010000001.1"/>
</dbReference>
<evidence type="ECO:0000256" key="6">
    <source>
        <dbReference type="RuleBase" id="RU004182"/>
    </source>
</evidence>
<evidence type="ECO:0000313" key="10">
    <source>
        <dbReference type="Proteomes" id="UP001604002"/>
    </source>
</evidence>
<dbReference type="InterPro" id="IPR002081">
    <property type="entry name" value="Cryptochrome/DNA_photolyase_1"/>
</dbReference>
<feature type="compositionally biased region" description="Polar residues" evidence="7">
    <location>
        <begin position="7"/>
        <end position="24"/>
    </location>
</feature>
<dbReference type="Pfam" id="PF03441">
    <property type="entry name" value="FAD_binding_7"/>
    <property type="match status" value="1"/>
</dbReference>
<evidence type="ECO:0000256" key="4">
    <source>
        <dbReference type="ARBA" id="ARBA00022827"/>
    </source>
</evidence>
<dbReference type="InterPro" id="IPR018394">
    <property type="entry name" value="DNA_photolyase_1_CS_C"/>
</dbReference>
<keyword evidence="5 6" id="KW-0157">Chromophore</keyword>
<comment type="similarity">
    <text evidence="6">Belongs to the DNA photolyase family.</text>
</comment>
<evidence type="ECO:0000256" key="2">
    <source>
        <dbReference type="ARBA" id="ARBA00001974"/>
    </source>
</evidence>
<dbReference type="EC" id="4.1.99.3" evidence="9"/>
<comment type="caution">
    <text evidence="9">The sequence shown here is derived from an EMBL/GenBank/DDBJ whole genome shotgun (WGS) entry which is preliminary data.</text>
</comment>
<feature type="region of interest" description="Disordered" evidence="7">
    <location>
        <begin position="1"/>
        <end position="24"/>
    </location>
</feature>
<dbReference type="PROSITE" id="PS51645">
    <property type="entry name" value="PHR_CRY_ALPHA_BETA"/>
    <property type="match status" value="1"/>
</dbReference>
<comment type="cofactor">
    <cofactor evidence="2">
        <name>FAD</name>
        <dbReference type="ChEBI" id="CHEBI:57692"/>
    </cofactor>
</comment>
<dbReference type="Pfam" id="PF00875">
    <property type="entry name" value="DNA_photolyase"/>
    <property type="match status" value="1"/>
</dbReference>
<evidence type="ECO:0000313" key="9">
    <source>
        <dbReference type="EMBL" id="MFG1371066.1"/>
    </source>
</evidence>
<sequence>MKAARLPTSQLTASESGVSESPASPSLLWFRDDLRLSDNPALAALAEARAPLAALYVLDEDSPGVRPLGRAARWWLAQSLRALAADLEERGVPLILRRGPANRVVPEVAALLGAATVAFNDRAGAAETRVDHAVAARLLSEDRRVLSFCAHLLHPPGSVEGASGGMPRTFSSFHRAALKARRLDTPLPAPKHLEGVTHPPESETLESFDLEPTHPDWAGGLRATWTAGETAAQARLAAFMDAGLTGYAEGRDRPDRDHVSRLSPHLRFGEISPRQILSAVRHAAEAGAVPLVDADKFEAELYWREFSYHLLAEMPDLARSNIQRGFDAFPWRECPGELKAWHKGLTGYPLVDAGLRQLWQTGWMHNRVRMVVASFLAKHLLIDWRSGEDWFWDTLVDADGANNAASWQWVAGSGLDAAPYFRIFNPVTQGEKFDPDGTYVRTYVPELGKLPAALIHKPWTADAETLAHAGIRLGHTYPRPLVDHGAARERALRAFESTRK</sequence>
<protein>
    <submittedName>
        <fullName evidence="9">Deoxyribodipyrimidine photo-lyase</fullName>
        <ecNumber evidence="9">4.1.99.3</ecNumber>
    </submittedName>
</protein>
<evidence type="ECO:0000256" key="7">
    <source>
        <dbReference type="SAM" id="MobiDB-lite"/>
    </source>
</evidence>
<dbReference type="SUPFAM" id="SSF48173">
    <property type="entry name" value="Cryptochrome/photolyase FAD-binding domain"/>
    <property type="match status" value="1"/>
</dbReference>
<dbReference type="InterPro" id="IPR006050">
    <property type="entry name" value="DNA_photolyase_N"/>
</dbReference>
<dbReference type="InterPro" id="IPR036155">
    <property type="entry name" value="Crypto/Photolyase_N_sf"/>
</dbReference>
<dbReference type="Gene3D" id="1.10.579.10">
    <property type="entry name" value="DNA Cyclobutane Dipyrimidine Photolyase, subunit A, domain 3"/>
    <property type="match status" value="1"/>
</dbReference>
<dbReference type="Proteomes" id="UP001604002">
    <property type="component" value="Unassembled WGS sequence"/>
</dbReference>
<accession>A0ABW6ZQR4</accession>
<dbReference type="GO" id="GO:0003904">
    <property type="term" value="F:deoxyribodipyrimidine photo-lyase activity"/>
    <property type="evidence" value="ECO:0007669"/>
    <property type="project" value="UniProtKB-EC"/>
</dbReference>
<dbReference type="SUPFAM" id="SSF52425">
    <property type="entry name" value="Cryptochrome/photolyase, N-terminal domain"/>
    <property type="match status" value="1"/>
</dbReference>
<proteinExistence type="inferred from homology"/>
<dbReference type="EMBL" id="JBAFVH010000001">
    <property type="protein sequence ID" value="MFG1371066.1"/>
    <property type="molecule type" value="Genomic_DNA"/>
</dbReference>
<organism evidence="9 10">
    <name type="scientific">Xanthobacter oligotrophicus</name>
    <dbReference type="NCBI Taxonomy" id="2607286"/>
    <lineage>
        <taxon>Bacteria</taxon>
        <taxon>Pseudomonadati</taxon>
        <taxon>Pseudomonadota</taxon>
        <taxon>Alphaproteobacteria</taxon>
        <taxon>Hyphomicrobiales</taxon>
        <taxon>Xanthobacteraceae</taxon>
        <taxon>Xanthobacter</taxon>
    </lineage>
</organism>
<dbReference type="Gene3D" id="3.40.50.620">
    <property type="entry name" value="HUPs"/>
    <property type="match status" value="1"/>
</dbReference>
<reference evidence="9 10" key="1">
    <citation type="submission" date="2024-02" db="EMBL/GenBank/DDBJ databases">
        <title>Expansion and revision of Xanthobacter and proposal of Roseixanthobacter gen. nov.</title>
        <authorList>
            <person name="Soltysiak M.P.M."/>
            <person name="Jalihal A."/>
            <person name="Ory A."/>
            <person name="Chrisophersen C."/>
            <person name="Lee A.D."/>
            <person name="Boulton J."/>
            <person name="Springer M."/>
        </authorList>
    </citation>
    <scope>NUCLEOTIDE SEQUENCE [LARGE SCALE GENOMIC DNA]</scope>
    <source>
        <strain evidence="9 10">23A</strain>
    </source>
</reference>
<dbReference type="InterPro" id="IPR005101">
    <property type="entry name" value="Cryptochr/Photolyase_FAD-bd"/>
</dbReference>
<keyword evidence="3 6" id="KW-0285">Flavoprotein</keyword>
<keyword evidence="10" id="KW-1185">Reference proteome</keyword>
<evidence type="ECO:0000259" key="8">
    <source>
        <dbReference type="PROSITE" id="PS51645"/>
    </source>
</evidence>